<feature type="compositionally biased region" description="Basic and acidic residues" evidence="1">
    <location>
        <begin position="100"/>
        <end position="117"/>
    </location>
</feature>
<proteinExistence type="predicted"/>
<comment type="caution">
    <text evidence="2">The sequence shown here is derived from an EMBL/GenBank/DDBJ whole genome shotgun (WGS) entry which is preliminary data.</text>
</comment>
<accession>A0A843VES5</accession>
<evidence type="ECO:0000313" key="3">
    <source>
        <dbReference type="Proteomes" id="UP000652761"/>
    </source>
</evidence>
<evidence type="ECO:0000313" key="2">
    <source>
        <dbReference type="EMBL" id="MQL92987.1"/>
    </source>
</evidence>
<sequence>MKVQGEHVSVQSTKHGKIRQHKVYRPSTKDKYKEQARGRTPRLAKAPSDRAELREVGAKHQGNGAELQQHLRQHKVYRPNTKNKHKEQARGRTPRLVKAPSDRAELREVGRNSKETSRTSAAPPGSNKSWK</sequence>
<feature type="compositionally biased region" description="Basic and acidic residues" evidence="1">
    <location>
        <begin position="47"/>
        <end position="58"/>
    </location>
</feature>
<dbReference type="Proteomes" id="UP000652761">
    <property type="component" value="Unassembled WGS sequence"/>
</dbReference>
<feature type="compositionally biased region" description="Basic residues" evidence="1">
    <location>
        <begin position="71"/>
        <end position="95"/>
    </location>
</feature>
<feature type="region of interest" description="Disordered" evidence="1">
    <location>
        <begin position="1"/>
        <end position="131"/>
    </location>
</feature>
<organism evidence="2 3">
    <name type="scientific">Colocasia esculenta</name>
    <name type="common">Wild taro</name>
    <name type="synonym">Arum esculentum</name>
    <dbReference type="NCBI Taxonomy" id="4460"/>
    <lineage>
        <taxon>Eukaryota</taxon>
        <taxon>Viridiplantae</taxon>
        <taxon>Streptophyta</taxon>
        <taxon>Embryophyta</taxon>
        <taxon>Tracheophyta</taxon>
        <taxon>Spermatophyta</taxon>
        <taxon>Magnoliopsida</taxon>
        <taxon>Liliopsida</taxon>
        <taxon>Araceae</taxon>
        <taxon>Aroideae</taxon>
        <taxon>Colocasieae</taxon>
        <taxon>Colocasia</taxon>
    </lineage>
</organism>
<dbReference type="AlphaFoldDB" id="A0A843VES5"/>
<gene>
    <name evidence="2" type="ORF">Taro_025627</name>
</gene>
<feature type="compositionally biased region" description="Basic and acidic residues" evidence="1">
    <location>
        <begin position="27"/>
        <end position="37"/>
    </location>
</feature>
<feature type="compositionally biased region" description="Basic residues" evidence="1">
    <location>
        <begin position="14"/>
        <end position="24"/>
    </location>
</feature>
<name>A0A843VES5_COLES</name>
<dbReference type="EMBL" id="NMUH01001506">
    <property type="protein sequence ID" value="MQL92987.1"/>
    <property type="molecule type" value="Genomic_DNA"/>
</dbReference>
<evidence type="ECO:0000256" key="1">
    <source>
        <dbReference type="SAM" id="MobiDB-lite"/>
    </source>
</evidence>
<keyword evidence="3" id="KW-1185">Reference proteome</keyword>
<protein>
    <submittedName>
        <fullName evidence="2">Uncharacterized protein</fullName>
    </submittedName>
</protein>
<reference evidence="2" key="1">
    <citation type="submission" date="2017-07" db="EMBL/GenBank/DDBJ databases">
        <title>Taro Niue Genome Assembly and Annotation.</title>
        <authorList>
            <person name="Atibalentja N."/>
            <person name="Keating K."/>
            <person name="Fields C.J."/>
        </authorList>
    </citation>
    <scope>NUCLEOTIDE SEQUENCE</scope>
    <source>
        <strain evidence="2">Niue_2</strain>
        <tissue evidence="2">Leaf</tissue>
    </source>
</reference>